<keyword evidence="2" id="KW-0812">Transmembrane</keyword>
<feature type="chain" id="PRO_5046337835" evidence="3">
    <location>
        <begin position="24"/>
        <end position="1033"/>
    </location>
</feature>
<reference evidence="5" key="1">
    <citation type="submission" date="2025-08" db="UniProtKB">
        <authorList>
            <consortium name="RefSeq"/>
        </authorList>
    </citation>
    <scope>IDENTIFICATION</scope>
    <source>
        <tissue evidence="5">Whole larvae</tissue>
    </source>
</reference>
<keyword evidence="4" id="KW-1185">Reference proteome</keyword>
<dbReference type="RefSeq" id="XP_052753693.1">
    <property type="nucleotide sequence ID" value="XM_052897733.1"/>
</dbReference>
<evidence type="ECO:0000256" key="1">
    <source>
        <dbReference type="SAM" id="MobiDB-lite"/>
    </source>
</evidence>
<evidence type="ECO:0000256" key="2">
    <source>
        <dbReference type="SAM" id="Phobius"/>
    </source>
</evidence>
<evidence type="ECO:0000256" key="3">
    <source>
        <dbReference type="SAM" id="SignalP"/>
    </source>
</evidence>
<keyword evidence="2" id="KW-0472">Membrane</keyword>
<evidence type="ECO:0000313" key="4">
    <source>
        <dbReference type="Proteomes" id="UP001652740"/>
    </source>
</evidence>
<feature type="transmembrane region" description="Helical" evidence="2">
    <location>
        <begin position="673"/>
        <end position="695"/>
    </location>
</feature>
<evidence type="ECO:0000313" key="5">
    <source>
        <dbReference type="RefSeq" id="XP_052753693.1"/>
    </source>
</evidence>
<organism evidence="4 5">
    <name type="scientific">Galleria mellonella</name>
    <name type="common">Greater wax moth</name>
    <dbReference type="NCBI Taxonomy" id="7137"/>
    <lineage>
        <taxon>Eukaryota</taxon>
        <taxon>Metazoa</taxon>
        <taxon>Ecdysozoa</taxon>
        <taxon>Arthropoda</taxon>
        <taxon>Hexapoda</taxon>
        <taxon>Insecta</taxon>
        <taxon>Pterygota</taxon>
        <taxon>Neoptera</taxon>
        <taxon>Endopterygota</taxon>
        <taxon>Lepidoptera</taxon>
        <taxon>Glossata</taxon>
        <taxon>Ditrysia</taxon>
        <taxon>Pyraloidea</taxon>
        <taxon>Pyralidae</taxon>
        <taxon>Galleriinae</taxon>
        <taxon>Galleria</taxon>
    </lineage>
</organism>
<gene>
    <name evidence="5" type="primary">LOC113522983</name>
</gene>
<feature type="region of interest" description="Disordered" evidence="1">
    <location>
        <begin position="1014"/>
        <end position="1033"/>
    </location>
</feature>
<sequence>MSALIKMLMTLLVFVVKSESTMAVHKFVYQKDMSEYCRRRVVPSVFLGRHVVDAYSQILHFSKMELPYSCSISIRTESGSNIILVVQLLSDDSLINSCAENSNQFLVYEMGETYSGYWGPLPETIMNPKPAGIKLYTLKTTQATVTEPSTEEDTTSEKTYDMPSKVPSDNTNDELQYITVEIPLVNVSGQLVPGDPPVQKVSNEDEDFDLILDVTPRSGVRYETSILPLVQFAIKKQKSGRRGDVQDSVPPYQLEYGVFTPDYRLTYPYWSGKSTKRRYATKFKYNSNRRLKFDRNKTLFTKIKNNTKKKYFVHYSTEQLDITINDRILGNQNVENDMEAWKNIVDILSSHKKHEETTKENHDSEFKKFMSEISSSNKNLQVIKTNLISSTVPLPVLKMQIENITTSDTLKITQLSSKNLPTNVTEASYTNVTEDSVTATVYKIFNTSLLTGSMVDHQSWENVVQAAPVMAVRLNQTVLNETIKDVGIKSIEAVVSTTDIKLRKKRYIEAIAIEQARPHKRATQAHTLSTASTQFQLSDAQEFAQLVELQDDEIHDRVALRYMRHYVGRMLFNICDYQELKARHVYLFNSSRIVLAIRNFTLERMTVVMTPAYSMLNGELRCSEALLECQVSGTRVCIDSMTACDGVPNCGAYDIYDEDRLMCGAAVGLQHTVLLAAVTFLAVMLTMLYTVHYWLKRCVPKVSDAFFIYTEGDDNELHLDSIMRSPNDNDDVNKMIYGHLFEDDMIYQDAINEKRTLFSCKWLEKCLFSDCFRKRTKKEYDDVSSNQNVHLGRKAYSFTELELYKMSRGETVDVSIQTGDSLEIAHLKTLGRKENKNLKHNKELITASNKENYQIEKSSVISDTVELNQKHLEELNMLKLFKEARSESVSLNKSNIKSSPESVLLQIPAITEEREIVSHLYDAHKDTVPSQISTHDITATADVHEDKLKFRKQQIKRLRFDEETITIPSEDYEQEADDNFINQHTVISSSRKIGQELDVIVETSEQASTSRDFKRFWGNKGKKSKKKSHMSLR</sequence>
<accession>A0ABM3MQS8</accession>
<proteinExistence type="predicted"/>
<keyword evidence="2" id="KW-1133">Transmembrane helix</keyword>
<dbReference type="GeneID" id="113522983"/>
<feature type="region of interest" description="Disordered" evidence="1">
    <location>
        <begin position="144"/>
        <end position="169"/>
    </location>
</feature>
<feature type="signal peptide" evidence="3">
    <location>
        <begin position="1"/>
        <end position="23"/>
    </location>
</feature>
<name>A0ABM3MQS8_GALME</name>
<keyword evidence="3" id="KW-0732">Signal</keyword>
<protein>
    <submittedName>
        <fullName evidence="5">Uncharacterized protein LOC113522983</fullName>
    </submittedName>
</protein>
<feature type="compositionally biased region" description="Basic residues" evidence="1">
    <location>
        <begin position="1020"/>
        <end position="1033"/>
    </location>
</feature>
<dbReference type="Proteomes" id="UP001652740">
    <property type="component" value="Unplaced"/>
</dbReference>